<protein>
    <submittedName>
        <fullName evidence="2">Transglutaminase-like enzyme, putative cysteine protease</fullName>
    </submittedName>
</protein>
<evidence type="ECO:0000313" key="2">
    <source>
        <dbReference type="EMBL" id="SEN39506.1"/>
    </source>
</evidence>
<dbReference type="Proteomes" id="UP000199585">
    <property type="component" value="Unassembled WGS sequence"/>
</dbReference>
<dbReference type="Gene3D" id="3.10.620.30">
    <property type="match status" value="1"/>
</dbReference>
<organism evidence="2 3">
    <name type="scientific">Loktanella fryxellensis</name>
    <dbReference type="NCBI Taxonomy" id="245187"/>
    <lineage>
        <taxon>Bacteria</taxon>
        <taxon>Pseudomonadati</taxon>
        <taxon>Pseudomonadota</taxon>
        <taxon>Alphaproteobacteria</taxon>
        <taxon>Rhodobacterales</taxon>
        <taxon>Roseobacteraceae</taxon>
        <taxon>Loktanella</taxon>
    </lineage>
</organism>
<keyword evidence="2" id="KW-0378">Hydrolase</keyword>
<dbReference type="InterPro" id="IPR013589">
    <property type="entry name" value="Bac_transglu_N"/>
</dbReference>
<dbReference type="PANTHER" id="PTHR33490">
    <property type="entry name" value="BLR5614 PROTEIN-RELATED"/>
    <property type="match status" value="1"/>
</dbReference>
<evidence type="ECO:0000313" key="3">
    <source>
        <dbReference type="Proteomes" id="UP000199585"/>
    </source>
</evidence>
<dbReference type="RefSeq" id="WP_089903723.1">
    <property type="nucleotide sequence ID" value="NZ_FOCI01000015.1"/>
</dbReference>
<dbReference type="PANTHER" id="PTHR33490:SF7">
    <property type="entry name" value="BLR2979 PROTEIN"/>
    <property type="match status" value="1"/>
</dbReference>
<keyword evidence="2" id="KW-0645">Protease</keyword>
<accession>A0A1H8G653</accession>
<dbReference type="OrthoDB" id="9804023at2"/>
<keyword evidence="3" id="KW-1185">Reference proteome</keyword>
<dbReference type="GO" id="GO:0008233">
    <property type="term" value="F:peptidase activity"/>
    <property type="evidence" value="ECO:0007669"/>
    <property type="project" value="UniProtKB-KW"/>
</dbReference>
<dbReference type="InterPro" id="IPR002931">
    <property type="entry name" value="Transglutaminase-like"/>
</dbReference>
<proteinExistence type="predicted"/>
<dbReference type="Pfam" id="PF01841">
    <property type="entry name" value="Transglut_core"/>
    <property type="match status" value="1"/>
</dbReference>
<dbReference type="InterPro" id="IPR038765">
    <property type="entry name" value="Papain-like_cys_pep_sf"/>
</dbReference>
<dbReference type="EMBL" id="FOCI01000015">
    <property type="protein sequence ID" value="SEN39506.1"/>
    <property type="molecule type" value="Genomic_DNA"/>
</dbReference>
<dbReference type="SMART" id="SM00460">
    <property type="entry name" value="TGc"/>
    <property type="match status" value="1"/>
</dbReference>
<dbReference type="GO" id="GO:0006508">
    <property type="term" value="P:proteolysis"/>
    <property type="evidence" value="ECO:0007669"/>
    <property type="project" value="UniProtKB-KW"/>
</dbReference>
<dbReference type="STRING" id="245187.SAMN04488003_11519"/>
<feature type="domain" description="Transglutaminase-like" evidence="1">
    <location>
        <begin position="176"/>
        <end position="247"/>
    </location>
</feature>
<dbReference type="SUPFAM" id="SSF54001">
    <property type="entry name" value="Cysteine proteinases"/>
    <property type="match status" value="1"/>
</dbReference>
<evidence type="ECO:0000259" key="1">
    <source>
        <dbReference type="SMART" id="SM00460"/>
    </source>
</evidence>
<sequence>MIYDIRLTIATDYAASAATGRHVVCVMPRDLGPGQRLIAGLLSVDPATTLRHDRTDFFGNPVVEFAVDTPHQGIAVQVQARVVRAAMPVASHDAVPLDSLRGVLAGWRDMGPDSPLHFTAATARVPRDAAMTAFARSLLRPGMTALDATLVIGHALHGTMRFDATATTVDTPAPEAFAKRHGVCQDFSHIMIACLRGIGVPAAYVSGYLRTQPPPGKRRLEGADAMHAWVRAWCGPQAGWVDFDPTNDRTCDASHITVAHGRDYDDVPPIRGILRGAGGQRSRQAVDVIPVGDHA</sequence>
<name>A0A1H8G653_9RHOB</name>
<reference evidence="2 3" key="1">
    <citation type="submission" date="2016-10" db="EMBL/GenBank/DDBJ databases">
        <authorList>
            <person name="de Groot N.N."/>
        </authorList>
    </citation>
    <scope>NUCLEOTIDE SEQUENCE [LARGE SCALE GENOMIC DNA]</scope>
    <source>
        <strain evidence="2 3">DSM 16213</strain>
    </source>
</reference>
<dbReference type="Pfam" id="PF08379">
    <property type="entry name" value="Bact_transglu_N"/>
    <property type="match status" value="1"/>
</dbReference>
<gene>
    <name evidence="2" type="ORF">SAMN04488003_11519</name>
</gene>
<dbReference type="AlphaFoldDB" id="A0A1H8G653"/>